<dbReference type="AlphaFoldDB" id="A0AAU9JXY1"/>
<accession>A0AAU9JXY1</accession>
<dbReference type="EMBL" id="CAJZBQ010000040">
    <property type="protein sequence ID" value="CAG9326568.1"/>
    <property type="molecule type" value="Genomic_DNA"/>
</dbReference>
<sequence length="67" mass="7869">MLPTKIKLEKLKKNLINSGIKIEKRMNKKRIYVLAISQKTIEPMISQIKAICLSNNFVYLETQNLYE</sequence>
<proteinExistence type="predicted"/>
<dbReference type="Proteomes" id="UP001162131">
    <property type="component" value="Unassembled WGS sequence"/>
</dbReference>
<evidence type="ECO:0000313" key="1">
    <source>
        <dbReference type="EMBL" id="CAG9326568.1"/>
    </source>
</evidence>
<organism evidence="1 2">
    <name type="scientific">Blepharisma stoltei</name>
    <dbReference type="NCBI Taxonomy" id="1481888"/>
    <lineage>
        <taxon>Eukaryota</taxon>
        <taxon>Sar</taxon>
        <taxon>Alveolata</taxon>
        <taxon>Ciliophora</taxon>
        <taxon>Postciliodesmatophora</taxon>
        <taxon>Heterotrichea</taxon>
        <taxon>Heterotrichida</taxon>
        <taxon>Blepharismidae</taxon>
        <taxon>Blepharisma</taxon>
    </lineage>
</organism>
<name>A0AAU9JXY1_9CILI</name>
<gene>
    <name evidence="1" type="ORF">BSTOLATCC_MIC40993</name>
</gene>
<protein>
    <submittedName>
        <fullName evidence="1">Uncharacterized protein</fullName>
    </submittedName>
</protein>
<evidence type="ECO:0000313" key="2">
    <source>
        <dbReference type="Proteomes" id="UP001162131"/>
    </source>
</evidence>
<reference evidence="1" key="1">
    <citation type="submission" date="2021-09" db="EMBL/GenBank/DDBJ databases">
        <authorList>
            <consortium name="AG Swart"/>
            <person name="Singh M."/>
            <person name="Singh A."/>
            <person name="Seah K."/>
            <person name="Emmerich C."/>
        </authorList>
    </citation>
    <scope>NUCLEOTIDE SEQUENCE</scope>
    <source>
        <strain evidence="1">ATCC30299</strain>
    </source>
</reference>
<comment type="caution">
    <text evidence="1">The sequence shown here is derived from an EMBL/GenBank/DDBJ whole genome shotgun (WGS) entry which is preliminary data.</text>
</comment>
<keyword evidence="2" id="KW-1185">Reference proteome</keyword>